<evidence type="ECO:0000259" key="4">
    <source>
        <dbReference type="PROSITE" id="PS50893"/>
    </source>
</evidence>
<dbReference type="SUPFAM" id="SSF52540">
    <property type="entry name" value="P-loop containing nucleoside triphosphate hydrolases"/>
    <property type="match status" value="1"/>
</dbReference>
<dbReference type="PROSITE" id="PS00211">
    <property type="entry name" value="ABC_TRANSPORTER_1"/>
    <property type="match status" value="1"/>
</dbReference>
<evidence type="ECO:0000256" key="1">
    <source>
        <dbReference type="ARBA" id="ARBA00022741"/>
    </source>
</evidence>
<dbReference type="Proteomes" id="UP000245535">
    <property type="component" value="Unassembled WGS sequence"/>
</dbReference>
<dbReference type="InterPro" id="IPR017871">
    <property type="entry name" value="ABC_transporter-like_CS"/>
</dbReference>
<dbReference type="EMBL" id="QGDO01000012">
    <property type="protein sequence ID" value="PWJ33686.1"/>
    <property type="molecule type" value="Genomic_DNA"/>
</dbReference>
<keyword evidence="1" id="KW-0547">Nucleotide-binding</keyword>
<proteinExistence type="predicted"/>
<dbReference type="GO" id="GO:0005524">
    <property type="term" value="F:ATP binding"/>
    <property type="evidence" value="ECO:0007669"/>
    <property type="project" value="UniProtKB-KW"/>
</dbReference>
<dbReference type="Pfam" id="PF00005">
    <property type="entry name" value="ABC_tran"/>
    <property type="match status" value="1"/>
</dbReference>
<sequence>MKLAFKIKNLIPSPLAEQNLSNSEIWDTEELQIDSSKRYLVSAHSGKGKTTFLSILNGTRTDYSGEAILNEKLLSDFTPKDWAQLRREHISFVSQTLSLFPNLTALENIQLKNQLTHFLEESQIVEMAKQLEVEHLLYKNTETLSLGQKQRIAIIRSLCQPFQLLLLDEPFSNLDNVNIEKASQLISTHCEMQNAGFILASLGEEYFFKYDEKLNL</sequence>
<evidence type="ECO:0000313" key="6">
    <source>
        <dbReference type="Proteomes" id="UP000245535"/>
    </source>
</evidence>
<keyword evidence="5" id="KW-0449">Lipoprotein</keyword>
<dbReference type="PANTHER" id="PTHR42798">
    <property type="entry name" value="LIPOPROTEIN-RELEASING SYSTEM ATP-BINDING PROTEIN LOLD"/>
    <property type="match status" value="1"/>
</dbReference>
<protein>
    <submittedName>
        <fullName evidence="5">ABC-type lipoprotein export system ATPase subunit</fullName>
    </submittedName>
</protein>
<dbReference type="InterPro" id="IPR027417">
    <property type="entry name" value="P-loop_NTPase"/>
</dbReference>
<dbReference type="PROSITE" id="PS50893">
    <property type="entry name" value="ABC_TRANSPORTER_2"/>
    <property type="match status" value="1"/>
</dbReference>
<dbReference type="OrthoDB" id="9802264at2"/>
<comment type="caution">
    <text evidence="5">The sequence shown here is derived from an EMBL/GenBank/DDBJ whole genome shotgun (WGS) entry which is preliminary data.</text>
</comment>
<reference evidence="5 6" key="1">
    <citation type="submission" date="2018-03" db="EMBL/GenBank/DDBJ databases">
        <title>Genomic Encyclopedia of Archaeal and Bacterial Type Strains, Phase II (KMG-II): from individual species to whole genera.</title>
        <authorList>
            <person name="Goeker M."/>
        </authorList>
    </citation>
    <scope>NUCLEOTIDE SEQUENCE [LARGE SCALE GENOMIC DNA]</scope>
    <source>
        <strain evidence="5 6">DSM 28229</strain>
    </source>
</reference>
<keyword evidence="3" id="KW-1278">Translocase</keyword>
<dbReference type="AlphaFoldDB" id="A0A315YY99"/>
<dbReference type="Gene3D" id="3.40.50.300">
    <property type="entry name" value="P-loop containing nucleotide triphosphate hydrolases"/>
    <property type="match status" value="1"/>
</dbReference>
<gene>
    <name evidence="5" type="ORF">BC781_11233</name>
</gene>
<dbReference type="GO" id="GO:0016887">
    <property type="term" value="F:ATP hydrolysis activity"/>
    <property type="evidence" value="ECO:0007669"/>
    <property type="project" value="InterPro"/>
</dbReference>
<evidence type="ECO:0000256" key="3">
    <source>
        <dbReference type="ARBA" id="ARBA00022967"/>
    </source>
</evidence>
<evidence type="ECO:0000313" key="5">
    <source>
        <dbReference type="EMBL" id="PWJ33686.1"/>
    </source>
</evidence>
<evidence type="ECO:0000256" key="2">
    <source>
        <dbReference type="ARBA" id="ARBA00022840"/>
    </source>
</evidence>
<dbReference type="InterPro" id="IPR003439">
    <property type="entry name" value="ABC_transporter-like_ATP-bd"/>
</dbReference>
<dbReference type="RefSeq" id="WP_109623179.1">
    <property type="nucleotide sequence ID" value="NZ_QGDO01000012.1"/>
</dbReference>
<keyword evidence="6" id="KW-1185">Reference proteome</keyword>
<accession>A0A315YY99</accession>
<name>A0A315YY99_SEDFL</name>
<organism evidence="5 6">
    <name type="scientific">Sediminitomix flava</name>
    <dbReference type="NCBI Taxonomy" id="379075"/>
    <lineage>
        <taxon>Bacteria</taxon>
        <taxon>Pseudomonadati</taxon>
        <taxon>Bacteroidota</taxon>
        <taxon>Cytophagia</taxon>
        <taxon>Cytophagales</taxon>
        <taxon>Flammeovirgaceae</taxon>
        <taxon>Sediminitomix</taxon>
    </lineage>
</organism>
<keyword evidence="2" id="KW-0067">ATP-binding</keyword>
<feature type="domain" description="ABC transporter" evidence="4">
    <location>
        <begin position="5"/>
        <end position="216"/>
    </location>
</feature>
<dbReference type="PANTHER" id="PTHR42798:SF2">
    <property type="entry name" value="ABC TRANSPORTER ATP-BINDING PROTEIN MG467-RELATED"/>
    <property type="match status" value="1"/>
</dbReference>